<keyword evidence="5" id="KW-0378">Hydrolase</keyword>
<accession>A0AAD9LC74</accession>
<proteinExistence type="predicted"/>
<feature type="domain" description="Reverse transcriptase RNase H-like" evidence="7">
    <location>
        <begin position="2"/>
        <end position="80"/>
    </location>
</feature>
<dbReference type="GO" id="GO:0003964">
    <property type="term" value="F:RNA-directed DNA polymerase activity"/>
    <property type="evidence" value="ECO:0007669"/>
    <property type="project" value="UniProtKB-KW"/>
</dbReference>
<dbReference type="Proteomes" id="UP001259832">
    <property type="component" value="Unassembled WGS sequence"/>
</dbReference>
<organism evidence="9 10">
    <name type="scientific">Phytophthora citrophthora</name>
    <dbReference type="NCBI Taxonomy" id="4793"/>
    <lineage>
        <taxon>Eukaryota</taxon>
        <taxon>Sar</taxon>
        <taxon>Stramenopiles</taxon>
        <taxon>Oomycota</taxon>
        <taxon>Peronosporomycetes</taxon>
        <taxon>Peronosporales</taxon>
        <taxon>Peronosporaceae</taxon>
        <taxon>Phytophthora</taxon>
    </lineage>
</organism>
<dbReference type="InterPro" id="IPR043502">
    <property type="entry name" value="DNA/RNA_pol_sf"/>
</dbReference>
<evidence type="ECO:0000256" key="4">
    <source>
        <dbReference type="ARBA" id="ARBA00022759"/>
    </source>
</evidence>
<evidence type="ECO:0000313" key="9">
    <source>
        <dbReference type="EMBL" id="KAK1929994.1"/>
    </source>
</evidence>
<evidence type="ECO:0000256" key="6">
    <source>
        <dbReference type="ARBA" id="ARBA00022918"/>
    </source>
</evidence>
<evidence type="ECO:0000256" key="5">
    <source>
        <dbReference type="ARBA" id="ARBA00022801"/>
    </source>
</evidence>
<dbReference type="InterPro" id="IPR041373">
    <property type="entry name" value="RT_RNaseH"/>
</dbReference>
<gene>
    <name evidence="9" type="ORF">P3T76_014491</name>
</gene>
<reference evidence="9" key="1">
    <citation type="submission" date="2023-08" db="EMBL/GenBank/DDBJ databases">
        <title>Reference Genome Resource for the Citrus Pathogen Phytophthora citrophthora.</title>
        <authorList>
            <person name="Moller H."/>
            <person name="Coetzee B."/>
            <person name="Rose L.J."/>
            <person name="Van Niekerk J.M."/>
        </authorList>
    </citation>
    <scope>NUCLEOTIDE SEQUENCE</scope>
    <source>
        <strain evidence="9">STE-U-9442</strain>
    </source>
</reference>
<dbReference type="SUPFAM" id="SSF53098">
    <property type="entry name" value="Ribonuclease H-like"/>
    <property type="match status" value="1"/>
</dbReference>
<comment type="caution">
    <text evidence="9">The sequence shown here is derived from an EMBL/GenBank/DDBJ whole genome shotgun (WGS) entry which is preliminary data.</text>
</comment>
<name>A0AAD9LC74_9STRA</name>
<keyword evidence="4" id="KW-0255">Endonuclease</keyword>
<dbReference type="Gene3D" id="1.10.340.70">
    <property type="match status" value="1"/>
</dbReference>
<keyword evidence="6" id="KW-0695">RNA-directed DNA polymerase</keyword>
<dbReference type="EMBL" id="JASMQC010000042">
    <property type="protein sequence ID" value="KAK1929994.1"/>
    <property type="molecule type" value="Genomic_DNA"/>
</dbReference>
<evidence type="ECO:0000313" key="10">
    <source>
        <dbReference type="Proteomes" id="UP001259832"/>
    </source>
</evidence>
<keyword evidence="1" id="KW-0808">Transferase</keyword>
<dbReference type="Gene3D" id="3.30.420.10">
    <property type="entry name" value="Ribonuclease H-like superfamily/Ribonuclease H"/>
    <property type="match status" value="1"/>
</dbReference>
<dbReference type="Pfam" id="PF17921">
    <property type="entry name" value="Integrase_H2C2"/>
    <property type="match status" value="1"/>
</dbReference>
<dbReference type="PANTHER" id="PTHR37984">
    <property type="entry name" value="PROTEIN CBG26694"/>
    <property type="match status" value="1"/>
</dbReference>
<evidence type="ECO:0000256" key="1">
    <source>
        <dbReference type="ARBA" id="ARBA00022679"/>
    </source>
</evidence>
<feature type="domain" description="Integrase zinc-binding" evidence="8">
    <location>
        <begin position="181"/>
        <end position="221"/>
    </location>
</feature>
<protein>
    <submittedName>
        <fullName evidence="9">Transposon Tf2-8 polyprotein</fullName>
    </submittedName>
</protein>
<evidence type="ECO:0000259" key="7">
    <source>
        <dbReference type="Pfam" id="PF17917"/>
    </source>
</evidence>
<dbReference type="PANTHER" id="PTHR37984:SF5">
    <property type="entry name" value="PROTEIN NYNRIN-LIKE"/>
    <property type="match status" value="1"/>
</dbReference>
<keyword evidence="2" id="KW-0548">Nucleotidyltransferase</keyword>
<keyword evidence="10" id="KW-1185">Reference proteome</keyword>
<dbReference type="AlphaFoldDB" id="A0AAD9LC74"/>
<dbReference type="InterPro" id="IPR012337">
    <property type="entry name" value="RNaseH-like_sf"/>
</dbReference>
<dbReference type="InterPro" id="IPR041588">
    <property type="entry name" value="Integrase_H2C2"/>
</dbReference>
<evidence type="ECO:0000256" key="2">
    <source>
        <dbReference type="ARBA" id="ARBA00022695"/>
    </source>
</evidence>
<dbReference type="Pfam" id="PF17917">
    <property type="entry name" value="RT_RNaseH"/>
    <property type="match status" value="1"/>
</dbReference>
<keyword evidence="3" id="KW-0540">Nuclease</keyword>
<dbReference type="SUPFAM" id="SSF56672">
    <property type="entry name" value="DNA/RNA polymerases"/>
    <property type="match status" value="1"/>
</dbReference>
<dbReference type="InterPro" id="IPR036397">
    <property type="entry name" value="RNaseH_sf"/>
</dbReference>
<dbReference type="InterPro" id="IPR050951">
    <property type="entry name" value="Retrovirus_Pol_polyprotein"/>
</dbReference>
<dbReference type="GO" id="GO:0016787">
    <property type="term" value="F:hydrolase activity"/>
    <property type="evidence" value="ECO:0007669"/>
    <property type="project" value="UniProtKB-KW"/>
</dbReference>
<sequence>MLSGSFSGAAQRWAIVEKEAYAIVETCRRADYLLYRQDGFDLFTDHRNLRYILDPQSVVSTVPKYTADKLHRWANILKTYNYNIHDITGEENVWADLLSRWGSTLKAICAIRLVLLPLSPQLNEQFEWPTMAEVVAVQNSTDPPAGFDRSESDSLWRSPEGKIRIPDAAVDLQIRTCFVGHSGVAGHRGSEVIMKQISERFVWKDMKRDTEHFVQRCLHCASTLGGPPQQRLLGEAMHTEHPNELIHWDFLYMGECDTGDTYVLVVKDDASKFVWLVTCKAADADTTFSTLMDWFASFGVC</sequence>
<evidence type="ECO:0000256" key="3">
    <source>
        <dbReference type="ARBA" id="ARBA00022722"/>
    </source>
</evidence>
<evidence type="ECO:0000259" key="8">
    <source>
        <dbReference type="Pfam" id="PF17921"/>
    </source>
</evidence>
<dbReference type="GO" id="GO:0003676">
    <property type="term" value="F:nucleic acid binding"/>
    <property type="evidence" value="ECO:0007669"/>
    <property type="project" value="InterPro"/>
</dbReference>
<dbReference type="GO" id="GO:0004519">
    <property type="term" value="F:endonuclease activity"/>
    <property type="evidence" value="ECO:0007669"/>
    <property type="project" value="UniProtKB-KW"/>
</dbReference>